<accession>I3UDZ1</accession>
<name>I3UDZ1_ADVKW</name>
<reference evidence="1 2" key="1">
    <citation type="journal article" date="2011" name="J. Bacteriol.">
        <title>Whole-genome shotgun sequencing of the sulfur-oxidizing chemoautotroph Tetrathiobacter kashmirensis.</title>
        <authorList>
            <person name="Ghosh W."/>
            <person name="George A."/>
            <person name="Agarwal A."/>
            <person name="Raj P."/>
            <person name="Alam M."/>
            <person name="Pyne P."/>
            <person name="Das Gupta S.K."/>
        </authorList>
    </citation>
    <scope>NUCLEOTIDE SEQUENCE [LARGE SCALE GENOMIC DNA]</scope>
    <source>
        <strain evidence="1 2">WT001</strain>
    </source>
</reference>
<dbReference type="PANTHER" id="PTHR47017:SF1">
    <property type="entry name" value="ACYL-COA"/>
    <property type="match status" value="1"/>
</dbReference>
<organism evidence="1 2">
    <name type="scientific">Advenella kashmirensis (strain DSM 17095 / LMG 22695 / WT001)</name>
    <name type="common">Tetrathiobacter kashmirensis</name>
    <dbReference type="NCBI Taxonomy" id="1036672"/>
    <lineage>
        <taxon>Bacteria</taxon>
        <taxon>Pseudomonadati</taxon>
        <taxon>Pseudomonadota</taxon>
        <taxon>Betaproteobacteria</taxon>
        <taxon>Burkholderiales</taxon>
        <taxon>Alcaligenaceae</taxon>
    </lineage>
</organism>
<sequence>MAWARAFSQYGLEYYPKLLCAAPFSPVTGPRLIGRNARPGTYWPGRPLK</sequence>
<evidence type="ECO:0000313" key="2">
    <source>
        <dbReference type="Proteomes" id="UP000005267"/>
    </source>
</evidence>
<dbReference type="PANTHER" id="PTHR47017">
    <property type="entry name" value="ACYL-COA"/>
    <property type="match status" value="1"/>
</dbReference>
<dbReference type="Pfam" id="PF04339">
    <property type="entry name" value="FemAB_like"/>
    <property type="match status" value="1"/>
</dbReference>
<dbReference type="Proteomes" id="UP000005267">
    <property type="component" value="Chromosome"/>
</dbReference>
<dbReference type="EMBL" id="CP003555">
    <property type="protein sequence ID" value="AFK63229.1"/>
    <property type="molecule type" value="Genomic_DNA"/>
</dbReference>
<reference evidence="2" key="2">
    <citation type="journal article" date="2013" name="PLoS ONE">
        <title>Genome implosion elicits host-confinement in Alcaligenaceae: evidence from the comparative genomics of Tetrathiobacter kashmirensis, a pathogen in the making.</title>
        <authorList>
            <person name="Ghosh W."/>
            <person name="Alam M."/>
            <person name="Roy C."/>
            <person name="Pyne P."/>
            <person name="George A."/>
            <person name="Chakraborty R."/>
            <person name="Majumder S."/>
            <person name="Agarwal A."/>
            <person name="Chakraborty S."/>
            <person name="Majumdar S."/>
            <person name="Gupta S.K."/>
        </authorList>
    </citation>
    <scope>NUCLEOTIDE SEQUENCE [LARGE SCALE GENOMIC DNA]</scope>
    <source>
        <strain evidence="2">WT001</strain>
    </source>
</reference>
<dbReference type="InterPro" id="IPR007434">
    <property type="entry name" value="FemAB-like"/>
</dbReference>
<evidence type="ECO:0000313" key="1">
    <source>
        <dbReference type="EMBL" id="AFK63229.1"/>
    </source>
</evidence>
<proteinExistence type="predicted"/>
<dbReference type="HOGENOM" id="CLU_3131431_0_0_4"/>
<dbReference type="AlphaFoldDB" id="I3UDZ1"/>
<dbReference type="KEGG" id="aka:TKWG_16400"/>
<protein>
    <submittedName>
        <fullName evidence="1">Uncharacterized protein</fullName>
    </submittedName>
</protein>
<gene>
    <name evidence="1" type="ordered locus">TKWG_16400</name>
</gene>
<keyword evidence="2" id="KW-1185">Reference proteome</keyword>